<evidence type="ECO:0000259" key="7">
    <source>
        <dbReference type="PROSITE" id="PS51724"/>
    </source>
</evidence>
<feature type="signal peptide" evidence="6">
    <location>
        <begin position="1"/>
        <end position="26"/>
    </location>
</feature>
<dbReference type="GO" id="GO:0000270">
    <property type="term" value="P:peptidoglycan metabolic process"/>
    <property type="evidence" value="ECO:0007669"/>
    <property type="project" value="UniProtKB-UniRule"/>
</dbReference>
<evidence type="ECO:0000256" key="3">
    <source>
        <dbReference type="ARBA" id="ARBA00023316"/>
    </source>
</evidence>
<feature type="domain" description="SPOR" evidence="7">
    <location>
        <begin position="261"/>
        <end position="339"/>
    </location>
</feature>
<dbReference type="GO" id="GO:0071555">
    <property type="term" value="P:cell wall organization"/>
    <property type="evidence" value="ECO:0007669"/>
    <property type="project" value="UniProtKB-KW"/>
</dbReference>
<dbReference type="Gene3D" id="3.30.70.1070">
    <property type="entry name" value="Sporulation related repeat"/>
    <property type="match status" value="1"/>
</dbReference>
<dbReference type="HAMAP" id="MF_02071">
    <property type="entry name" value="RlpA"/>
    <property type="match status" value="1"/>
</dbReference>
<dbReference type="AlphaFoldDB" id="D5BQ99"/>
<dbReference type="Gene3D" id="2.40.40.10">
    <property type="entry name" value="RlpA-like domain"/>
    <property type="match status" value="1"/>
</dbReference>
<keyword evidence="1 6" id="KW-0732">Signal</keyword>
<dbReference type="InterPro" id="IPR036680">
    <property type="entry name" value="SPOR-like_sf"/>
</dbReference>
<dbReference type="InterPro" id="IPR012997">
    <property type="entry name" value="RplA"/>
</dbReference>
<gene>
    <name evidence="4" type="primary">rlpA</name>
    <name evidence="8" type="ordered locus">SAR116_0354</name>
</gene>
<dbReference type="PROSITE" id="PS51257">
    <property type="entry name" value="PROKAR_LIPOPROTEIN"/>
    <property type="match status" value="1"/>
</dbReference>
<keyword evidence="8" id="KW-0378">Hydrolase</keyword>
<dbReference type="eggNOG" id="COG0797">
    <property type="taxonomic scope" value="Bacteria"/>
</dbReference>
<keyword evidence="3 4" id="KW-0961">Cell wall biogenesis/degradation</keyword>
<dbReference type="HOGENOM" id="CLU_042923_3_1_5"/>
<evidence type="ECO:0000256" key="5">
    <source>
        <dbReference type="RuleBase" id="RU003495"/>
    </source>
</evidence>
<comment type="similarity">
    <text evidence="4 5">Belongs to the RlpA family.</text>
</comment>
<dbReference type="SUPFAM" id="SSF50685">
    <property type="entry name" value="Barwin-like endoglucanases"/>
    <property type="match status" value="1"/>
</dbReference>
<dbReference type="CDD" id="cd22268">
    <property type="entry name" value="DPBB_RlpA-like"/>
    <property type="match status" value="1"/>
</dbReference>
<evidence type="ECO:0000256" key="6">
    <source>
        <dbReference type="SAM" id="SignalP"/>
    </source>
</evidence>
<evidence type="ECO:0000256" key="4">
    <source>
        <dbReference type="HAMAP-Rule" id="MF_02071"/>
    </source>
</evidence>
<dbReference type="InterPro" id="IPR007730">
    <property type="entry name" value="SPOR-like_dom"/>
</dbReference>
<dbReference type="EC" id="4.2.2.-" evidence="4"/>
<dbReference type="SUPFAM" id="SSF110997">
    <property type="entry name" value="Sporulation related repeat"/>
    <property type="match status" value="1"/>
</dbReference>
<proteinExistence type="inferred from homology"/>
<dbReference type="Pfam" id="PF03330">
    <property type="entry name" value="DPBB_1"/>
    <property type="match status" value="1"/>
</dbReference>
<dbReference type="PANTHER" id="PTHR34183">
    <property type="entry name" value="ENDOLYTIC PEPTIDOGLYCAN TRANSGLYCOSYLASE RLPA"/>
    <property type="match status" value="1"/>
</dbReference>
<dbReference type="KEGG" id="apb:SAR116_0354"/>
<dbReference type="InterPro" id="IPR009009">
    <property type="entry name" value="RlpA-like_DPBB"/>
</dbReference>
<dbReference type="PROSITE" id="PS51724">
    <property type="entry name" value="SPOR"/>
    <property type="match status" value="1"/>
</dbReference>
<dbReference type="GO" id="GO:0005886">
    <property type="term" value="C:plasma membrane"/>
    <property type="evidence" value="ECO:0007669"/>
    <property type="project" value="UniProtKB-SubCell"/>
</dbReference>
<keyword evidence="2 4" id="KW-0456">Lyase</keyword>
<comment type="function">
    <text evidence="4">Lytic transglycosylase with a strong preference for naked glycan strands that lack stem peptides.</text>
</comment>
<feature type="chain" id="PRO_5009991204" description="Endolytic peptidoglycan transglycosylase RlpA" evidence="6">
    <location>
        <begin position="27"/>
        <end position="339"/>
    </location>
</feature>
<dbReference type="EMBL" id="CP001751">
    <property type="protein sequence ID" value="ADE38597.1"/>
    <property type="molecule type" value="Genomic_DNA"/>
</dbReference>
<keyword evidence="4" id="KW-0472">Membrane</keyword>
<keyword evidence="4" id="KW-1003">Cell membrane</keyword>
<dbReference type="PANTHER" id="PTHR34183:SF1">
    <property type="entry name" value="ENDOLYTIC PEPTIDOGLYCAN TRANSGLYCOSYLASE RLPA"/>
    <property type="match status" value="1"/>
</dbReference>
<dbReference type="Pfam" id="PF05036">
    <property type="entry name" value="SPOR"/>
    <property type="match status" value="1"/>
</dbReference>
<dbReference type="RefSeq" id="WP_013045227.1">
    <property type="nucleotide sequence ID" value="NC_014010.1"/>
</dbReference>
<protein>
    <recommendedName>
        <fullName evidence="4">Endolytic peptidoglycan transglycosylase RlpA</fullName>
        <ecNumber evidence="4">4.2.2.-</ecNumber>
    </recommendedName>
</protein>
<evidence type="ECO:0000313" key="8">
    <source>
        <dbReference type="EMBL" id="ADE38597.1"/>
    </source>
</evidence>
<keyword evidence="4 8" id="KW-0449">Lipoprotein</keyword>
<dbReference type="Proteomes" id="UP000007460">
    <property type="component" value="Chromosome"/>
</dbReference>
<comment type="subcellular location">
    <subcellularLocation>
        <location evidence="4">Cell membrane</location>
        <topology evidence="4">Lipid-anchor</topology>
    </subcellularLocation>
</comment>
<dbReference type="GO" id="GO:0016787">
    <property type="term" value="F:hydrolase activity"/>
    <property type="evidence" value="ECO:0007669"/>
    <property type="project" value="UniProtKB-KW"/>
</dbReference>
<keyword evidence="9" id="KW-1185">Reference proteome</keyword>
<name>D5BQ99_PUNMI</name>
<dbReference type="GO" id="GO:0009279">
    <property type="term" value="C:cell outer membrane"/>
    <property type="evidence" value="ECO:0007669"/>
    <property type="project" value="TreeGrafter"/>
</dbReference>
<dbReference type="NCBIfam" id="TIGR00413">
    <property type="entry name" value="rlpA"/>
    <property type="match status" value="1"/>
</dbReference>
<evidence type="ECO:0000256" key="2">
    <source>
        <dbReference type="ARBA" id="ARBA00023239"/>
    </source>
</evidence>
<evidence type="ECO:0000256" key="1">
    <source>
        <dbReference type="ARBA" id="ARBA00022729"/>
    </source>
</evidence>
<sequence length="339" mass="36382">MIMFRLLFVVLLGAFLLQGCTTAELAVDLLKKSKKTDTAQKTDSSDVNWKVGKATKDGIGAGAGVVKSAPRYKIGNPYQVAGIWYYPDRDLAYDETGIGSWYGDEFAGKLTANGEIFDPEKITAAHKTLPMPSVVRVTNLDNGKSLVVRINDRGPFVAGRIIDLSRASARLIGYKDNGLARVRVQVLAEQSLRLEQLAKAGKFPELSGVAQAMPETDAVVQPKVSLTTRSNSNKAKPTNVVQQSAIELLANARVGEVIEVAPITTNIWVQIGAFHAESNASNVLAKVSSIGDGVVSTVDRAGKTLYRVRLGPINEVKTADKLLDGVVNMGFTGARIIVD</sequence>
<dbReference type="eggNOG" id="COG3087">
    <property type="taxonomic scope" value="Bacteria"/>
</dbReference>
<keyword evidence="4" id="KW-0564">Palmitate</keyword>
<evidence type="ECO:0000313" key="9">
    <source>
        <dbReference type="Proteomes" id="UP000007460"/>
    </source>
</evidence>
<dbReference type="GO" id="GO:0042834">
    <property type="term" value="F:peptidoglycan binding"/>
    <property type="evidence" value="ECO:0007669"/>
    <property type="project" value="InterPro"/>
</dbReference>
<dbReference type="GO" id="GO:0008932">
    <property type="term" value="F:lytic endotransglycosylase activity"/>
    <property type="evidence" value="ECO:0007669"/>
    <property type="project" value="UniProtKB-UniRule"/>
</dbReference>
<dbReference type="InterPro" id="IPR036908">
    <property type="entry name" value="RlpA-like_sf"/>
</dbReference>
<reference evidence="8 9" key="1">
    <citation type="journal article" date="2010" name="J. Bacteriol.">
        <title>Complete genome sequence of "Candidatus Puniceispirillum marinum" IMCC1322, a representative of the SAR116 clade in the Alphaproteobacteria.</title>
        <authorList>
            <person name="Oh H.M."/>
            <person name="Kwon K.K."/>
            <person name="Kang I."/>
            <person name="Kang S.G."/>
            <person name="Lee J.H."/>
            <person name="Kim S.J."/>
            <person name="Cho J.C."/>
        </authorList>
    </citation>
    <scope>NUCLEOTIDE SEQUENCE [LARGE SCALE GENOMIC DNA]</scope>
    <source>
        <strain evidence="8 9">IMCC1322</strain>
    </source>
</reference>
<dbReference type="STRING" id="488538.SAR116_0354"/>
<accession>D5BQ99</accession>
<dbReference type="InterPro" id="IPR034718">
    <property type="entry name" value="RlpA"/>
</dbReference>
<organism evidence="8 9">
    <name type="scientific">Puniceispirillum marinum (strain IMCC1322)</name>
    <dbReference type="NCBI Taxonomy" id="488538"/>
    <lineage>
        <taxon>Bacteria</taxon>
        <taxon>Pseudomonadati</taxon>
        <taxon>Pseudomonadota</taxon>
        <taxon>Alphaproteobacteria</taxon>
        <taxon>Candidatus Puniceispirillales</taxon>
        <taxon>Candidatus Puniceispirillaceae</taxon>
        <taxon>Candidatus Puniceispirillum</taxon>
    </lineage>
</organism>